<dbReference type="EMBL" id="FJOG01000088">
    <property type="protein sequence ID" value="CZR69998.1"/>
    <property type="molecule type" value="Genomic_DNA"/>
</dbReference>
<dbReference type="Gene3D" id="1.25.40.20">
    <property type="entry name" value="Ankyrin repeat-containing domain"/>
    <property type="match status" value="1"/>
</dbReference>
<organism evidence="2 3">
    <name type="scientific">Phialocephala subalpina</name>
    <dbReference type="NCBI Taxonomy" id="576137"/>
    <lineage>
        <taxon>Eukaryota</taxon>
        <taxon>Fungi</taxon>
        <taxon>Dikarya</taxon>
        <taxon>Ascomycota</taxon>
        <taxon>Pezizomycotina</taxon>
        <taxon>Leotiomycetes</taxon>
        <taxon>Helotiales</taxon>
        <taxon>Mollisiaceae</taxon>
        <taxon>Phialocephala</taxon>
        <taxon>Phialocephala fortinii species complex</taxon>
    </lineage>
</organism>
<name>A0A1L7XY99_9HELO</name>
<dbReference type="Pfam" id="PF12796">
    <property type="entry name" value="Ank_2"/>
    <property type="match status" value="1"/>
</dbReference>
<dbReference type="InterPro" id="IPR036770">
    <property type="entry name" value="Ankyrin_rpt-contain_sf"/>
</dbReference>
<dbReference type="SUPFAM" id="SSF48403">
    <property type="entry name" value="Ankyrin repeat"/>
    <property type="match status" value="1"/>
</dbReference>
<evidence type="ECO:0000313" key="2">
    <source>
        <dbReference type="EMBL" id="CZR69998.1"/>
    </source>
</evidence>
<dbReference type="SMART" id="SM00248">
    <property type="entry name" value="ANK"/>
    <property type="match status" value="2"/>
</dbReference>
<gene>
    <name evidence="2" type="ORF">PAC_19899</name>
</gene>
<dbReference type="InterPro" id="IPR002110">
    <property type="entry name" value="Ankyrin_rpt"/>
</dbReference>
<accession>A0A1L7XY99</accession>
<dbReference type="Proteomes" id="UP000184330">
    <property type="component" value="Unassembled WGS sequence"/>
</dbReference>
<dbReference type="AlphaFoldDB" id="A0A1L7XY99"/>
<dbReference type="PROSITE" id="PS50088">
    <property type="entry name" value="ANK_REPEAT"/>
    <property type="match status" value="1"/>
</dbReference>
<reference evidence="2 3" key="1">
    <citation type="submission" date="2016-03" db="EMBL/GenBank/DDBJ databases">
        <authorList>
            <person name="Ploux O."/>
        </authorList>
    </citation>
    <scope>NUCLEOTIDE SEQUENCE [LARGE SCALE GENOMIC DNA]</scope>
    <source>
        <strain evidence="2 3">UAMH 11012</strain>
    </source>
</reference>
<dbReference type="OrthoDB" id="544997at2759"/>
<keyword evidence="3" id="KW-1185">Reference proteome</keyword>
<sequence length="598" mass="66653">MLLRSLPTQEAENESQALPRKAARGILADYPEALRVCQLKNLRDFALLPTSREASGTPGVEIRPYSSVFQVWINNMHLNPDMKGFSDQFTYAAWFGDLLLQAGADILSKSAGSKYLIEEATLRMNFNDDKYVPIVTWLIREHTRGAKPDPLRNSEINQSRLGHLDVTASKTHRMALDLGWKCALWNRTSLAMELYFDSGIMFDVTPLSLKSMKPKIATQYAKILGDVPGVNLFRDATAHEGTRSSPLSLLTLSVMRNRQNTTNLDELRRVWEACIVFDCRINEIFVHPQNIQFIEKMAAHTRTQMHLESRLEIFMATLPEGGAVGSPLECRCMAGLISELDGIFGSQLENSTTTSTWVVGEIDRLLGKFRKELATLPRDSDAEFEGESLVQKFSRGALRFVDERRISPSVDVSFRWSTAISWWSRGTLRYLNIARVLLQGGASLAALDTEGRSVLHEAVECGSSKAIGFLLHMGLNPGHQNVAGQTSFHLAVERGDVFALNMLCEKISAIDYSSFDKYPISAITLPKHNSGSLSKPGLFSSFTSFRDRSHNNFLRELARKKDCIGTTAFGLALRAGSKGNPVLDFILNEAPVLSQDHF</sequence>
<feature type="repeat" description="ANK" evidence="1">
    <location>
        <begin position="450"/>
        <end position="482"/>
    </location>
</feature>
<proteinExistence type="predicted"/>
<evidence type="ECO:0000313" key="3">
    <source>
        <dbReference type="Proteomes" id="UP000184330"/>
    </source>
</evidence>
<keyword evidence="1" id="KW-0040">ANK repeat</keyword>
<evidence type="ECO:0000256" key="1">
    <source>
        <dbReference type="PROSITE-ProRule" id="PRU00023"/>
    </source>
</evidence>
<protein>
    <submittedName>
        <fullName evidence="2">Uncharacterized protein</fullName>
    </submittedName>
</protein>